<reference evidence="2" key="1">
    <citation type="submission" date="2016-06" db="EMBL/GenBank/DDBJ databases">
        <title>Parallel loss of symbiosis genes in relatives of nitrogen-fixing non-legume Parasponia.</title>
        <authorList>
            <person name="Van Velzen R."/>
            <person name="Holmer R."/>
            <person name="Bu F."/>
            <person name="Rutten L."/>
            <person name="Van Zeijl A."/>
            <person name="Liu W."/>
            <person name="Santuari L."/>
            <person name="Cao Q."/>
            <person name="Sharma T."/>
            <person name="Shen D."/>
            <person name="Roswanjaya Y."/>
            <person name="Wardhani T."/>
            <person name="Kalhor M.S."/>
            <person name="Jansen J."/>
            <person name="Van den Hoogen J."/>
            <person name="Gungor B."/>
            <person name="Hartog M."/>
            <person name="Hontelez J."/>
            <person name="Verver J."/>
            <person name="Yang W.-C."/>
            <person name="Schijlen E."/>
            <person name="Repin R."/>
            <person name="Schilthuizen M."/>
            <person name="Schranz E."/>
            <person name="Heidstra R."/>
            <person name="Miyata K."/>
            <person name="Fedorova E."/>
            <person name="Kohlen W."/>
            <person name="Bisseling T."/>
            <person name="Smit S."/>
            <person name="Geurts R."/>
        </authorList>
    </citation>
    <scope>NUCLEOTIDE SEQUENCE [LARGE SCALE GENOMIC DNA]</scope>
    <source>
        <strain evidence="2">cv. WU1-14</strain>
    </source>
</reference>
<feature type="non-terminal residue" evidence="1">
    <location>
        <position position="1"/>
    </location>
</feature>
<dbReference type="EMBL" id="JXTB01000096">
    <property type="protein sequence ID" value="PON64429.1"/>
    <property type="molecule type" value="Genomic_DNA"/>
</dbReference>
<sequence>RLEDEAYQMMEDMAKFDFECFYFEESSKELEKEEPQDMLVIEEVQETNDLAASLVYISISRIESCLSLEPPSQHYTLYKLVPKIKFPFETNHLKSSHFGFMSDRCLHLVKLEDHCNKDLFMVVYATLYRRQPLFDDRSLESS</sequence>
<protein>
    <submittedName>
        <fullName evidence="1">Uncharacterized protein</fullName>
    </submittedName>
</protein>
<evidence type="ECO:0000313" key="1">
    <source>
        <dbReference type="EMBL" id="PON64429.1"/>
    </source>
</evidence>
<proteinExistence type="predicted"/>
<evidence type="ECO:0000313" key="2">
    <source>
        <dbReference type="Proteomes" id="UP000237105"/>
    </source>
</evidence>
<dbReference type="Proteomes" id="UP000237105">
    <property type="component" value="Unassembled WGS sequence"/>
</dbReference>
<dbReference type="OrthoDB" id="10335436at2759"/>
<comment type="caution">
    <text evidence="1">The sequence shown here is derived from an EMBL/GenBank/DDBJ whole genome shotgun (WGS) entry which is preliminary data.</text>
</comment>
<keyword evidence="2" id="KW-1185">Reference proteome</keyword>
<gene>
    <name evidence="1" type="ORF">PanWU01x14_124980</name>
</gene>
<dbReference type="AlphaFoldDB" id="A0A2P5CTQ6"/>
<organism evidence="1 2">
    <name type="scientific">Parasponia andersonii</name>
    <name type="common">Sponia andersonii</name>
    <dbReference type="NCBI Taxonomy" id="3476"/>
    <lineage>
        <taxon>Eukaryota</taxon>
        <taxon>Viridiplantae</taxon>
        <taxon>Streptophyta</taxon>
        <taxon>Embryophyta</taxon>
        <taxon>Tracheophyta</taxon>
        <taxon>Spermatophyta</taxon>
        <taxon>Magnoliopsida</taxon>
        <taxon>eudicotyledons</taxon>
        <taxon>Gunneridae</taxon>
        <taxon>Pentapetalae</taxon>
        <taxon>rosids</taxon>
        <taxon>fabids</taxon>
        <taxon>Rosales</taxon>
        <taxon>Cannabaceae</taxon>
        <taxon>Parasponia</taxon>
    </lineage>
</organism>
<accession>A0A2P5CTQ6</accession>
<name>A0A2P5CTQ6_PARAD</name>